<reference evidence="1" key="1">
    <citation type="submission" date="2021-06" db="EMBL/GenBank/DDBJ databases">
        <authorList>
            <person name="Kallberg Y."/>
            <person name="Tangrot J."/>
            <person name="Rosling A."/>
        </authorList>
    </citation>
    <scope>NUCLEOTIDE SEQUENCE</scope>
    <source>
        <strain evidence="1">FL966</strain>
    </source>
</reference>
<protein>
    <submittedName>
        <fullName evidence="1">9805_t:CDS:1</fullName>
    </submittedName>
</protein>
<accession>A0A9N9PN51</accession>
<sequence length="67" mass="7719">VFVVMKKKKTNLLQKKQKINKNDIMLHLFGIKPNLQISQSAISQVYNLIDDDNCGFQLLAIAIFKKE</sequence>
<name>A0A9N9PN51_9GLOM</name>
<evidence type="ECO:0000313" key="1">
    <source>
        <dbReference type="EMBL" id="CAG8837615.1"/>
    </source>
</evidence>
<evidence type="ECO:0000313" key="2">
    <source>
        <dbReference type="Proteomes" id="UP000789759"/>
    </source>
</evidence>
<dbReference type="AlphaFoldDB" id="A0A9N9PN51"/>
<dbReference type="Proteomes" id="UP000789759">
    <property type="component" value="Unassembled WGS sequence"/>
</dbReference>
<comment type="caution">
    <text evidence="1">The sequence shown here is derived from an EMBL/GenBank/DDBJ whole genome shotgun (WGS) entry which is preliminary data.</text>
</comment>
<dbReference type="EMBL" id="CAJVQA010081977">
    <property type="protein sequence ID" value="CAG8837615.1"/>
    <property type="molecule type" value="Genomic_DNA"/>
</dbReference>
<organism evidence="1 2">
    <name type="scientific">Cetraspora pellucida</name>
    <dbReference type="NCBI Taxonomy" id="1433469"/>
    <lineage>
        <taxon>Eukaryota</taxon>
        <taxon>Fungi</taxon>
        <taxon>Fungi incertae sedis</taxon>
        <taxon>Mucoromycota</taxon>
        <taxon>Glomeromycotina</taxon>
        <taxon>Glomeromycetes</taxon>
        <taxon>Diversisporales</taxon>
        <taxon>Gigasporaceae</taxon>
        <taxon>Cetraspora</taxon>
    </lineage>
</organism>
<feature type="non-terminal residue" evidence="1">
    <location>
        <position position="67"/>
    </location>
</feature>
<proteinExistence type="predicted"/>
<keyword evidence="2" id="KW-1185">Reference proteome</keyword>
<feature type="non-terminal residue" evidence="1">
    <location>
        <position position="1"/>
    </location>
</feature>
<gene>
    <name evidence="1" type="ORF">CPELLU_LOCUS21585</name>
</gene>